<proteinExistence type="predicted"/>
<gene>
    <name evidence="2" type="ORF">Tci_031293</name>
</gene>
<accession>A0A6L2LGI5</accession>
<sequence>MEHQDDLMNFIPPSPYDSPLSRGHTPGRRNLRTRPMFEESDFIPMDSEVVNDSGKKDESSSKKAGIRKK</sequence>
<protein>
    <submittedName>
        <fullName evidence="2">Uncharacterized protein</fullName>
    </submittedName>
</protein>
<organism evidence="2">
    <name type="scientific">Tanacetum cinerariifolium</name>
    <name type="common">Dalmatian daisy</name>
    <name type="synonym">Chrysanthemum cinerariifolium</name>
    <dbReference type="NCBI Taxonomy" id="118510"/>
    <lineage>
        <taxon>Eukaryota</taxon>
        <taxon>Viridiplantae</taxon>
        <taxon>Streptophyta</taxon>
        <taxon>Embryophyta</taxon>
        <taxon>Tracheophyta</taxon>
        <taxon>Spermatophyta</taxon>
        <taxon>Magnoliopsida</taxon>
        <taxon>eudicotyledons</taxon>
        <taxon>Gunneridae</taxon>
        <taxon>Pentapetalae</taxon>
        <taxon>asterids</taxon>
        <taxon>campanulids</taxon>
        <taxon>Asterales</taxon>
        <taxon>Asteraceae</taxon>
        <taxon>Asteroideae</taxon>
        <taxon>Anthemideae</taxon>
        <taxon>Anthemidinae</taxon>
        <taxon>Tanacetum</taxon>
    </lineage>
</organism>
<dbReference type="EMBL" id="BKCJ010004150">
    <property type="protein sequence ID" value="GEU59315.1"/>
    <property type="molecule type" value="Genomic_DNA"/>
</dbReference>
<dbReference type="AlphaFoldDB" id="A0A6L2LGI5"/>
<feature type="region of interest" description="Disordered" evidence="1">
    <location>
        <begin position="1"/>
        <end position="69"/>
    </location>
</feature>
<comment type="caution">
    <text evidence="2">The sequence shown here is derived from an EMBL/GenBank/DDBJ whole genome shotgun (WGS) entry which is preliminary data.</text>
</comment>
<name>A0A6L2LGI5_TANCI</name>
<reference evidence="2" key="1">
    <citation type="journal article" date="2019" name="Sci. Rep.">
        <title>Draft genome of Tanacetum cinerariifolium, the natural source of mosquito coil.</title>
        <authorList>
            <person name="Yamashiro T."/>
            <person name="Shiraishi A."/>
            <person name="Satake H."/>
            <person name="Nakayama K."/>
        </authorList>
    </citation>
    <scope>NUCLEOTIDE SEQUENCE</scope>
</reference>
<evidence type="ECO:0000256" key="1">
    <source>
        <dbReference type="SAM" id="MobiDB-lite"/>
    </source>
</evidence>
<evidence type="ECO:0000313" key="2">
    <source>
        <dbReference type="EMBL" id="GEU59315.1"/>
    </source>
</evidence>